<evidence type="ECO:0000256" key="1">
    <source>
        <dbReference type="ARBA" id="ARBA00004370"/>
    </source>
</evidence>
<accession>A0A8J5LUA2</accession>
<protein>
    <submittedName>
        <fullName evidence="14">Uncharacterized protein</fullName>
    </submittedName>
</protein>
<gene>
    <name evidence="14" type="ORF">ZIOFF_004456</name>
</gene>
<feature type="region of interest" description="Disordered" evidence="10">
    <location>
        <begin position="265"/>
        <end position="327"/>
    </location>
</feature>
<dbReference type="PROSITE" id="PS50191">
    <property type="entry name" value="CRAL_TRIO"/>
    <property type="match status" value="1"/>
</dbReference>
<evidence type="ECO:0000256" key="6">
    <source>
        <dbReference type="ARBA" id="ARBA00022618"/>
    </source>
</evidence>
<dbReference type="GO" id="GO:0008289">
    <property type="term" value="F:lipid binding"/>
    <property type="evidence" value="ECO:0007669"/>
    <property type="project" value="UniProtKB-KW"/>
</dbReference>
<dbReference type="PROSITE" id="PS51697">
    <property type="entry name" value="ALOG"/>
    <property type="match status" value="1"/>
</dbReference>
<feature type="region of interest" description="Disordered" evidence="10">
    <location>
        <begin position="136"/>
        <end position="163"/>
    </location>
</feature>
<dbReference type="Pfam" id="PF25099">
    <property type="entry name" value="GOLD_PATL1_C"/>
    <property type="match status" value="1"/>
</dbReference>
<dbReference type="PANTHER" id="PTHR45932:SF2">
    <property type="entry name" value="PATELLIN-4"/>
    <property type="match status" value="1"/>
</dbReference>
<dbReference type="GO" id="GO:0016020">
    <property type="term" value="C:membrane"/>
    <property type="evidence" value="ECO:0007669"/>
    <property type="project" value="UniProtKB-SubCell"/>
</dbReference>
<comment type="subcellular location">
    <subcellularLocation>
        <location evidence="2">Cytoplasm</location>
    </subcellularLocation>
    <subcellularLocation>
        <location evidence="1">Membrane</location>
    </subcellularLocation>
</comment>
<sequence>MNSDGSAAVGGVGRPSRSRYESQKRRDWNTFRQYLRNHRPPLELARCSGAHVLEFLRYLDQFGKTRVHVEGCAFFGRPRPPAPCPCPLRQAWGSLDALVSRLRAAFEEAGGQPEANPFAARAVRIDLREVRESQARARGIAYDKKRSTRKKQRRPPAPPTEEASAVLELTAEAGYYNNPQRQMLMMMMMQQASVGGGPSAAAAARSVSCFSAMNAEVMKTESGAANATDPVGEHNAVQKEAKEATTVGADGEKKLDAAVEEKTEAATTVRVSSDEKKLEKEDKEPEMGTEDAVKVVVPASEEEKPEKETEEAPKVVAASEEKNPDAVEREIEKANEITEKNAEAAEKESEVEMKMAEALEEKKSAVVEKETEEDATAAEAKKEEGGLVMEKASSFKEESNFLSDLKESEKKALVELRAAVEEAILENKIFRDEPESSEGKKDEEKEKVHEEGEKVELDKSAEANHAGEEKSPDLEEKSAQIAASESLEYKEKAEAVKVEPETVEEKAIDEEVTLWGVPLLPSKGAERTDVILLKFLRARDFKVKDAFQMLKNVLRWRKESNIDSVLDEEVESSVAGDLAVCCYMDGVDREDHPICYNVSGVFQNDALYLKTFGSEEGRERFLRWRIRLMEEGIRLLDFKPGGVASLLQITDLKNSPGPGKKELRTTMKQVVQLFQDNYPEFVARNIFINVPFWYYAFNALISPFLTQRTKSKFVFARPSKVSDTLLKHIPAEALPVRYGGFKRENDTEFSAEDSEVSELILKSNSTEIVEIPIPEAGSIAVWDLSVLGWEVNYKEEFVPTDEGSYTIVVKKGKKLGPHEEPMRNSFRNNEPGTIALTIENTTFWKKKALYRYKVKSQRS</sequence>
<keyword evidence="7" id="KW-0446">Lipid-binding</keyword>
<feature type="compositionally biased region" description="Basic and acidic residues" evidence="10">
    <location>
        <begin position="136"/>
        <end position="145"/>
    </location>
</feature>
<organism evidence="14 15">
    <name type="scientific">Zingiber officinale</name>
    <name type="common">Ginger</name>
    <name type="synonym">Amomum zingiber</name>
    <dbReference type="NCBI Taxonomy" id="94328"/>
    <lineage>
        <taxon>Eukaryota</taxon>
        <taxon>Viridiplantae</taxon>
        <taxon>Streptophyta</taxon>
        <taxon>Embryophyta</taxon>
        <taxon>Tracheophyta</taxon>
        <taxon>Spermatophyta</taxon>
        <taxon>Magnoliopsida</taxon>
        <taxon>Liliopsida</taxon>
        <taxon>Zingiberales</taxon>
        <taxon>Zingiberaceae</taxon>
        <taxon>Zingiber</taxon>
    </lineage>
</organism>
<dbReference type="CDD" id="cd00170">
    <property type="entry name" value="SEC14"/>
    <property type="match status" value="1"/>
</dbReference>
<feature type="region of interest" description="Disordered" evidence="10">
    <location>
        <begin position="334"/>
        <end position="353"/>
    </location>
</feature>
<evidence type="ECO:0000256" key="7">
    <source>
        <dbReference type="ARBA" id="ARBA00023121"/>
    </source>
</evidence>
<dbReference type="PROSITE" id="PS50866">
    <property type="entry name" value="GOLD"/>
    <property type="match status" value="1"/>
</dbReference>
<name>A0A8J5LUA2_ZINOF</name>
<feature type="compositionally biased region" description="Basic and acidic residues" evidence="10">
    <location>
        <begin position="272"/>
        <end position="286"/>
    </location>
</feature>
<dbReference type="SMART" id="SM00516">
    <property type="entry name" value="SEC14"/>
    <property type="match status" value="1"/>
</dbReference>
<dbReference type="InterPro" id="IPR001251">
    <property type="entry name" value="CRAL-TRIO_dom"/>
</dbReference>
<dbReference type="PANTHER" id="PTHR45932">
    <property type="entry name" value="PATELLIN-1"/>
    <property type="match status" value="1"/>
</dbReference>
<evidence type="ECO:0000256" key="9">
    <source>
        <dbReference type="ARBA" id="ARBA00023306"/>
    </source>
</evidence>
<dbReference type="SMART" id="SM01100">
    <property type="entry name" value="CRAL_TRIO_N"/>
    <property type="match status" value="1"/>
</dbReference>
<keyword evidence="15" id="KW-1185">Reference proteome</keyword>
<feature type="domain" description="GOLD" evidence="12">
    <location>
        <begin position="747"/>
        <end position="856"/>
    </location>
</feature>
<feature type="domain" description="CRAL-TRIO" evidence="11">
    <location>
        <begin position="562"/>
        <end position="746"/>
    </location>
</feature>
<feature type="compositionally biased region" description="Basic and acidic residues" evidence="10">
    <location>
        <begin position="393"/>
        <end position="404"/>
    </location>
</feature>
<evidence type="ECO:0000256" key="8">
    <source>
        <dbReference type="ARBA" id="ARBA00023136"/>
    </source>
</evidence>
<keyword evidence="6" id="KW-0132">Cell division</keyword>
<keyword evidence="5" id="KW-0963">Cytoplasm</keyword>
<dbReference type="Gene3D" id="3.40.525.10">
    <property type="entry name" value="CRAL-TRIO lipid binding domain"/>
    <property type="match status" value="1"/>
</dbReference>
<dbReference type="Pfam" id="PF00650">
    <property type="entry name" value="CRAL_TRIO"/>
    <property type="match status" value="1"/>
</dbReference>
<feature type="region of interest" description="Disordered" evidence="10">
    <location>
        <begin position="424"/>
        <end position="480"/>
    </location>
</feature>
<dbReference type="SUPFAM" id="SSF46938">
    <property type="entry name" value="CRAL/TRIO N-terminal domain"/>
    <property type="match status" value="1"/>
</dbReference>
<dbReference type="GO" id="GO:0051301">
    <property type="term" value="P:cell division"/>
    <property type="evidence" value="ECO:0007669"/>
    <property type="project" value="UniProtKB-KW"/>
</dbReference>
<dbReference type="Pfam" id="PF04852">
    <property type="entry name" value="ALOG_dom"/>
    <property type="match status" value="1"/>
</dbReference>
<reference evidence="14 15" key="1">
    <citation type="submission" date="2020-08" db="EMBL/GenBank/DDBJ databases">
        <title>Plant Genome Project.</title>
        <authorList>
            <person name="Zhang R.-G."/>
        </authorList>
    </citation>
    <scope>NUCLEOTIDE SEQUENCE [LARGE SCALE GENOMIC DNA]</scope>
    <source>
        <tissue evidence="14">Rhizome</tissue>
    </source>
</reference>
<evidence type="ECO:0000256" key="3">
    <source>
        <dbReference type="ARBA" id="ARBA00007155"/>
    </source>
</evidence>
<feature type="region of interest" description="Disordered" evidence="10">
    <location>
        <begin position="1"/>
        <end position="24"/>
    </location>
</feature>
<feature type="compositionally biased region" description="Basic and acidic residues" evidence="10">
    <location>
        <begin position="301"/>
        <end position="327"/>
    </location>
</feature>
<evidence type="ECO:0000256" key="10">
    <source>
        <dbReference type="SAM" id="MobiDB-lite"/>
    </source>
</evidence>
<dbReference type="InterPro" id="IPR036865">
    <property type="entry name" value="CRAL-TRIO_dom_sf"/>
</dbReference>
<dbReference type="InterPro" id="IPR006936">
    <property type="entry name" value="ALOG_dom"/>
</dbReference>
<evidence type="ECO:0000313" key="14">
    <source>
        <dbReference type="EMBL" id="KAG6539294.1"/>
    </source>
</evidence>
<keyword evidence="4" id="KW-0813">Transport</keyword>
<comment type="caution">
    <text evidence="14">The sequence shown here is derived from an EMBL/GenBank/DDBJ whole genome shotgun (WGS) entry which is preliminary data.</text>
</comment>
<dbReference type="EMBL" id="JACMSC010000001">
    <property type="protein sequence ID" value="KAG6539294.1"/>
    <property type="molecule type" value="Genomic_DNA"/>
</dbReference>
<feature type="compositionally biased region" description="Basic and acidic residues" evidence="10">
    <location>
        <begin position="428"/>
        <end position="478"/>
    </location>
</feature>
<evidence type="ECO:0000256" key="5">
    <source>
        <dbReference type="ARBA" id="ARBA00022490"/>
    </source>
</evidence>
<dbReference type="InterPro" id="IPR036273">
    <property type="entry name" value="CRAL/TRIO_N_dom_sf"/>
</dbReference>
<dbReference type="Proteomes" id="UP000734854">
    <property type="component" value="Unassembled WGS sequence"/>
</dbReference>
<proteinExistence type="inferred from homology"/>
<feature type="domain" description="ALOG" evidence="13">
    <location>
        <begin position="19"/>
        <end position="146"/>
    </location>
</feature>
<feature type="region of interest" description="Disordered" evidence="10">
    <location>
        <begin position="361"/>
        <end position="404"/>
    </location>
</feature>
<evidence type="ECO:0000256" key="2">
    <source>
        <dbReference type="ARBA" id="ARBA00004496"/>
    </source>
</evidence>
<evidence type="ECO:0000313" key="15">
    <source>
        <dbReference type="Proteomes" id="UP000734854"/>
    </source>
</evidence>
<evidence type="ECO:0000256" key="4">
    <source>
        <dbReference type="ARBA" id="ARBA00022448"/>
    </source>
</evidence>
<keyword evidence="9" id="KW-0131">Cell cycle</keyword>
<comment type="similarity">
    <text evidence="3">Belongs to the patellin family.</text>
</comment>
<dbReference type="Gene3D" id="2.60.120.680">
    <property type="entry name" value="GOLD domain"/>
    <property type="match status" value="1"/>
</dbReference>
<dbReference type="InterPro" id="IPR044834">
    <property type="entry name" value="PATL"/>
</dbReference>
<dbReference type="AlphaFoldDB" id="A0A8J5LUA2"/>
<dbReference type="InterPro" id="IPR009038">
    <property type="entry name" value="GOLD_dom"/>
</dbReference>
<dbReference type="InterPro" id="IPR011074">
    <property type="entry name" value="CRAL/TRIO_N_dom"/>
</dbReference>
<dbReference type="InterPro" id="IPR056794">
    <property type="entry name" value="PATL1-6_C_GOLD"/>
</dbReference>
<dbReference type="Pfam" id="PF03765">
    <property type="entry name" value="CRAL_TRIO_N"/>
    <property type="match status" value="1"/>
</dbReference>
<evidence type="ECO:0000259" key="13">
    <source>
        <dbReference type="PROSITE" id="PS51697"/>
    </source>
</evidence>
<evidence type="ECO:0000259" key="11">
    <source>
        <dbReference type="PROSITE" id="PS50191"/>
    </source>
</evidence>
<dbReference type="GO" id="GO:0005737">
    <property type="term" value="C:cytoplasm"/>
    <property type="evidence" value="ECO:0007669"/>
    <property type="project" value="UniProtKB-SubCell"/>
</dbReference>
<dbReference type="SUPFAM" id="SSF52087">
    <property type="entry name" value="CRAL/TRIO domain"/>
    <property type="match status" value="1"/>
</dbReference>
<evidence type="ECO:0000259" key="12">
    <source>
        <dbReference type="PROSITE" id="PS50866"/>
    </source>
</evidence>
<keyword evidence="8" id="KW-0472">Membrane</keyword>